<organism evidence="7">
    <name type="scientific">Tamarix hispida</name>
    <dbReference type="NCBI Taxonomy" id="189793"/>
    <lineage>
        <taxon>Eukaryota</taxon>
        <taxon>Viridiplantae</taxon>
        <taxon>Streptophyta</taxon>
        <taxon>Embryophyta</taxon>
        <taxon>Tracheophyta</taxon>
        <taxon>Spermatophyta</taxon>
        <taxon>Magnoliopsida</taxon>
        <taxon>eudicotyledons</taxon>
        <taxon>Gunneridae</taxon>
        <taxon>Pentapetalae</taxon>
        <taxon>Caryophyllales</taxon>
        <taxon>Tamaricaceae</taxon>
        <taxon>Tamarix</taxon>
    </lineage>
</organism>
<dbReference type="EMBL" id="KF031963">
    <property type="protein sequence ID" value="AGV29489.1"/>
    <property type="molecule type" value="mRNA"/>
</dbReference>
<keyword evidence="2" id="KW-0238">DNA-binding</keyword>
<dbReference type="PROSITE" id="PS51005">
    <property type="entry name" value="NAC"/>
    <property type="match status" value="1"/>
</dbReference>
<sequence>MHEYRLSDPPRKNGSSKLDDWVLCRIYNKTSSSASKQELLGSGTDEYMSPSISYRDHSTGAGCAGSPSSSSSHIDQVLESLPEIGQQFSPPRVNSLKTGQGPDDKLGLLRFGSGNLDWASLLGLTAPAVPELNSIMTGGVSQQQQVQQGYGNNRHGNDFVVPSLPALRQVDSPPQTFRNLVDDEEVQSGPIFGSWPNGYNLNQNSNVFGQSQSLTSTMDPFIQYPNQSLGYGFRQ</sequence>
<gene>
    <name evidence="7" type="primary">NAC38</name>
</gene>
<accession>T2CB26</accession>
<keyword evidence="1" id="KW-0805">Transcription regulation</keyword>
<evidence type="ECO:0000256" key="5">
    <source>
        <dbReference type="SAM" id="MobiDB-lite"/>
    </source>
</evidence>
<keyword evidence="3" id="KW-0804">Transcription</keyword>
<evidence type="ECO:0000256" key="1">
    <source>
        <dbReference type="ARBA" id="ARBA00023015"/>
    </source>
</evidence>
<dbReference type="InterPro" id="IPR036093">
    <property type="entry name" value="NAC_dom_sf"/>
</dbReference>
<proteinExistence type="evidence at transcript level"/>
<dbReference type="GO" id="GO:0006355">
    <property type="term" value="P:regulation of DNA-templated transcription"/>
    <property type="evidence" value="ECO:0007669"/>
    <property type="project" value="InterPro"/>
</dbReference>
<name>T2CB26_9CARY</name>
<evidence type="ECO:0000256" key="2">
    <source>
        <dbReference type="ARBA" id="ARBA00023125"/>
    </source>
</evidence>
<evidence type="ECO:0000313" key="7">
    <source>
        <dbReference type="EMBL" id="AGV29489.1"/>
    </source>
</evidence>
<reference evidence="7" key="1">
    <citation type="submission" date="2013-05" db="EMBL/GenBank/DDBJ databases">
        <authorList>
            <person name="Wang Y.C."/>
            <person name="Wang L.Q."/>
            <person name="Wang C."/>
        </authorList>
    </citation>
    <scope>NUCLEOTIDE SEQUENCE</scope>
</reference>
<dbReference type="Gene3D" id="2.170.150.80">
    <property type="entry name" value="NAC domain"/>
    <property type="match status" value="1"/>
</dbReference>
<protein>
    <submittedName>
        <fullName evidence="7">Putative NAC domain class transcription factor</fullName>
    </submittedName>
</protein>
<feature type="region of interest" description="Disordered" evidence="5">
    <location>
        <begin position="50"/>
        <end position="73"/>
    </location>
</feature>
<dbReference type="SUPFAM" id="SSF101941">
    <property type="entry name" value="NAC domain"/>
    <property type="match status" value="1"/>
</dbReference>
<keyword evidence="4" id="KW-0539">Nucleus</keyword>
<dbReference type="GO" id="GO:0003677">
    <property type="term" value="F:DNA binding"/>
    <property type="evidence" value="ECO:0007669"/>
    <property type="project" value="UniProtKB-KW"/>
</dbReference>
<evidence type="ECO:0000259" key="6">
    <source>
        <dbReference type="PROSITE" id="PS51005"/>
    </source>
</evidence>
<evidence type="ECO:0000256" key="3">
    <source>
        <dbReference type="ARBA" id="ARBA00023163"/>
    </source>
</evidence>
<feature type="domain" description="NAC" evidence="6">
    <location>
        <begin position="1"/>
        <end position="29"/>
    </location>
</feature>
<dbReference type="InterPro" id="IPR003441">
    <property type="entry name" value="NAC-dom"/>
</dbReference>
<dbReference type="AlphaFoldDB" id="T2CB26"/>
<evidence type="ECO:0000256" key="4">
    <source>
        <dbReference type="ARBA" id="ARBA00023242"/>
    </source>
</evidence>